<comment type="caution">
    <text evidence="2">The sequence shown here is derived from an EMBL/GenBank/DDBJ whole genome shotgun (WGS) entry which is preliminary data.</text>
</comment>
<evidence type="ECO:0000313" key="2">
    <source>
        <dbReference type="EMBL" id="KAK7065553.1"/>
    </source>
</evidence>
<name>A0AAN8WP19_HALRR</name>
<evidence type="ECO:0000256" key="1">
    <source>
        <dbReference type="SAM" id="SignalP"/>
    </source>
</evidence>
<feature type="chain" id="PRO_5042947767" evidence="1">
    <location>
        <begin position="21"/>
        <end position="75"/>
    </location>
</feature>
<dbReference type="EMBL" id="JAXCGZ010020759">
    <property type="protein sequence ID" value="KAK7065553.1"/>
    <property type="molecule type" value="Genomic_DNA"/>
</dbReference>
<keyword evidence="1" id="KW-0732">Signal</keyword>
<evidence type="ECO:0000313" key="3">
    <source>
        <dbReference type="Proteomes" id="UP001381693"/>
    </source>
</evidence>
<dbReference type="Proteomes" id="UP001381693">
    <property type="component" value="Unassembled WGS sequence"/>
</dbReference>
<gene>
    <name evidence="2" type="ORF">SK128_000077</name>
</gene>
<reference evidence="2 3" key="1">
    <citation type="submission" date="2023-11" db="EMBL/GenBank/DDBJ databases">
        <title>Halocaridina rubra genome assembly.</title>
        <authorList>
            <person name="Smith C."/>
        </authorList>
    </citation>
    <scope>NUCLEOTIDE SEQUENCE [LARGE SCALE GENOMIC DNA]</scope>
    <source>
        <strain evidence="2">EP-1</strain>
        <tissue evidence="2">Whole</tissue>
    </source>
</reference>
<feature type="signal peptide" evidence="1">
    <location>
        <begin position="1"/>
        <end position="20"/>
    </location>
</feature>
<organism evidence="2 3">
    <name type="scientific">Halocaridina rubra</name>
    <name type="common">Hawaiian red shrimp</name>
    <dbReference type="NCBI Taxonomy" id="373956"/>
    <lineage>
        <taxon>Eukaryota</taxon>
        <taxon>Metazoa</taxon>
        <taxon>Ecdysozoa</taxon>
        <taxon>Arthropoda</taxon>
        <taxon>Crustacea</taxon>
        <taxon>Multicrustacea</taxon>
        <taxon>Malacostraca</taxon>
        <taxon>Eumalacostraca</taxon>
        <taxon>Eucarida</taxon>
        <taxon>Decapoda</taxon>
        <taxon>Pleocyemata</taxon>
        <taxon>Caridea</taxon>
        <taxon>Atyoidea</taxon>
        <taxon>Atyidae</taxon>
        <taxon>Halocaridina</taxon>
    </lineage>
</organism>
<sequence>MIYAAIQFLTLMMLVVASTATVALGPSPVHPVYPIFDMFVSSLRIILKKLVKSEPVPKNFQNHNPSVKTIYANYT</sequence>
<protein>
    <submittedName>
        <fullName evidence="2">Uncharacterized protein</fullName>
    </submittedName>
</protein>
<dbReference type="AlphaFoldDB" id="A0AAN8WP19"/>
<accession>A0AAN8WP19</accession>
<keyword evidence="3" id="KW-1185">Reference proteome</keyword>
<proteinExistence type="predicted"/>